<organism evidence="1 2">
    <name type="scientific">Allofrancisella inopinata</name>
    <dbReference type="NCBI Taxonomy" id="1085647"/>
    <lineage>
        <taxon>Bacteria</taxon>
        <taxon>Pseudomonadati</taxon>
        <taxon>Pseudomonadota</taxon>
        <taxon>Gammaproteobacteria</taxon>
        <taxon>Thiotrichales</taxon>
        <taxon>Francisellaceae</taxon>
        <taxon>Allofrancisella</taxon>
    </lineage>
</organism>
<evidence type="ECO:0000313" key="2">
    <source>
        <dbReference type="Proteomes" id="UP000502004"/>
    </source>
</evidence>
<reference evidence="1 2" key="1">
    <citation type="submission" date="2019-03" db="EMBL/GenBank/DDBJ databases">
        <title>Complete Genome Sequence of Allofrancisella inopinata Strain SYSU YG23 Isolated from Water-Cooling Systems in China.</title>
        <authorList>
            <person name="Ohrman C."/>
            <person name="Uneklint I."/>
            <person name="Sjodin A."/>
        </authorList>
    </citation>
    <scope>NUCLEOTIDE SEQUENCE [LARGE SCALE GENOMIC DNA]</scope>
    <source>
        <strain evidence="1 2">SYSU YG23</strain>
    </source>
</reference>
<dbReference type="EMBL" id="CP038241">
    <property type="protein sequence ID" value="QIV96102.1"/>
    <property type="molecule type" value="Genomic_DNA"/>
</dbReference>
<dbReference type="Gene3D" id="3.40.630.30">
    <property type="match status" value="1"/>
</dbReference>
<name>A0AAE6YJW4_9GAMM</name>
<sequence>MTDIETICLKPNKPNRKPRYDSFISDQISYTIASHRSSPYYDLCSDAKFKAKERIKIFSLLEKVFGKEIRRFYDYAIVASIEIEIKRAVVLNVHALPDSQRQPIGTKMLQVFENYLIKHENIQELYLQSTINEVEFYKNLHFEKLKSRQKIPTPLIKHISYGNMCYKKKLPHNDDYNLIRKKVKSLIEDTDEYANHIVPNDSYIPHARKFITNNVTFISKVIDKYSGKVKNRIISLGIAGKKINHPNLEINNAILPDRLAKVIRTLLNDTKKLSLLPSSFIEEFAREISSQTRRNNAQSIKKTKFFTSRDPEVKKLYNNPYIELRKIYFANLSLQEKFSGDF</sequence>
<accession>A0AAE6YJW4</accession>
<protein>
    <submittedName>
        <fullName evidence="1">GNAT family N-acetyltransferase</fullName>
    </submittedName>
</protein>
<keyword evidence="2" id="KW-1185">Reference proteome</keyword>
<dbReference type="KEGG" id="aii:E4K63_04370"/>
<dbReference type="SUPFAM" id="SSF55729">
    <property type="entry name" value="Acyl-CoA N-acyltransferases (Nat)"/>
    <property type="match status" value="1"/>
</dbReference>
<dbReference type="RefSeq" id="WP_133942224.1">
    <property type="nucleotide sequence ID" value="NZ_CP038241.1"/>
</dbReference>
<evidence type="ECO:0000313" key="1">
    <source>
        <dbReference type="EMBL" id="QIV96102.1"/>
    </source>
</evidence>
<gene>
    <name evidence="1" type="ORF">E4K63_04370</name>
</gene>
<dbReference type="AlphaFoldDB" id="A0AAE6YJW4"/>
<dbReference type="InterPro" id="IPR016181">
    <property type="entry name" value="Acyl_CoA_acyltransferase"/>
</dbReference>
<proteinExistence type="predicted"/>
<dbReference type="Proteomes" id="UP000502004">
    <property type="component" value="Chromosome"/>
</dbReference>